<feature type="chain" id="PRO_5046452721" evidence="1">
    <location>
        <begin position="23"/>
        <end position="47"/>
    </location>
</feature>
<evidence type="ECO:0000256" key="1">
    <source>
        <dbReference type="SAM" id="SignalP"/>
    </source>
</evidence>
<sequence>MHWRRSALVLALTVAFSVVANAADFSDYVKTGGVLCGVTLAVLVAAP</sequence>
<dbReference type="EMBL" id="BAAAPE010000023">
    <property type="protein sequence ID" value="GAA2100523.1"/>
    <property type="molecule type" value="Genomic_DNA"/>
</dbReference>
<gene>
    <name evidence="2" type="ORF">GCM10009801_73120</name>
</gene>
<feature type="signal peptide" evidence="1">
    <location>
        <begin position="1"/>
        <end position="22"/>
    </location>
</feature>
<keyword evidence="1" id="KW-0732">Signal</keyword>
<dbReference type="RefSeq" id="WP_344534557.1">
    <property type="nucleotide sequence ID" value="NZ_BAAAPE010000023.1"/>
</dbReference>
<comment type="caution">
    <text evidence="2">The sequence shown here is derived from an EMBL/GenBank/DDBJ whole genome shotgun (WGS) entry which is preliminary data.</text>
</comment>
<reference evidence="2 3" key="1">
    <citation type="journal article" date="2019" name="Int. J. Syst. Evol. Microbiol.">
        <title>The Global Catalogue of Microorganisms (GCM) 10K type strain sequencing project: providing services to taxonomists for standard genome sequencing and annotation.</title>
        <authorList>
            <consortium name="The Broad Institute Genomics Platform"/>
            <consortium name="The Broad Institute Genome Sequencing Center for Infectious Disease"/>
            <person name="Wu L."/>
            <person name="Ma J."/>
        </authorList>
    </citation>
    <scope>NUCLEOTIDE SEQUENCE [LARGE SCALE GENOMIC DNA]</scope>
    <source>
        <strain evidence="2 3">JCM 15478</strain>
    </source>
</reference>
<organism evidence="2 3">
    <name type="scientific">Streptomyces albiaxialis</name>
    <dbReference type="NCBI Taxonomy" id="329523"/>
    <lineage>
        <taxon>Bacteria</taxon>
        <taxon>Bacillati</taxon>
        <taxon>Actinomycetota</taxon>
        <taxon>Actinomycetes</taxon>
        <taxon>Kitasatosporales</taxon>
        <taxon>Streptomycetaceae</taxon>
        <taxon>Streptomyces</taxon>
    </lineage>
</organism>
<evidence type="ECO:0000313" key="3">
    <source>
        <dbReference type="Proteomes" id="UP001500016"/>
    </source>
</evidence>
<accession>A0ABN2WWU9</accession>
<protein>
    <submittedName>
        <fullName evidence="2">Uncharacterized protein</fullName>
    </submittedName>
</protein>
<name>A0ABN2WWU9_9ACTN</name>
<dbReference type="Proteomes" id="UP001500016">
    <property type="component" value="Unassembled WGS sequence"/>
</dbReference>
<proteinExistence type="predicted"/>
<keyword evidence="3" id="KW-1185">Reference proteome</keyword>
<evidence type="ECO:0000313" key="2">
    <source>
        <dbReference type="EMBL" id="GAA2100523.1"/>
    </source>
</evidence>